<dbReference type="InterPro" id="IPR037233">
    <property type="entry name" value="CcmK-like_sf"/>
</dbReference>
<dbReference type="EMBL" id="BORC01000002">
    <property type="protein sequence ID" value="GIN61683.1"/>
    <property type="molecule type" value="Genomic_DNA"/>
</dbReference>
<dbReference type="InterPro" id="IPR050575">
    <property type="entry name" value="BMC_shell"/>
</dbReference>
<dbReference type="Pfam" id="PF00936">
    <property type="entry name" value="BMC"/>
    <property type="match status" value="1"/>
</dbReference>
<comment type="caution">
    <text evidence="5">The sequence shown here is derived from an EMBL/GenBank/DDBJ whole genome shotgun (WGS) entry which is preliminary data.</text>
</comment>
<evidence type="ECO:0000313" key="6">
    <source>
        <dbReference type="Proteomes" id="UP000682111"/>
    </source>
</evidence>
<dbReference type="InterPro" id="IPR044872">
    <property type="entry name" value="CcmK/CsoS1_BMC"/>
</dbReference>
<dbReference type="Proteomes" id="UP000682111">
    <property type="component" value="Unassembled WGS sequence"/>
</dbReference>
<feature type="domain" description="BMC" evidence="4">
    <location>
        <begin position="7"/>
        <end position="92"/>
    </location>
</feature>
<dbReference type="GO" id="GO:0031469">
    <property type="term" value="C:bacterial microcompartment"/>
    <property type="evidence" value="ECO:0007669"/>
    <property type="project" value="UniProtKB-SubCell"/>
</dbReference>
<dbReference type="InterPro" id="IPR000249">
    <property type="entry name" value="BMC_dom"/>
</dbReference>
<organism evidence="5 6">
    <name type="scientific">Robertmurraya siralis</name>
    <dbReference type="NCBI Taxonomy" id="77777"/>
    <lineage>
        <taxon>Bacteria</taxon>
        <taxon>Bacillati</taxon>
        <taxon>Bacillota</taxon>
        <taxon>Bacilli</taxon>
        <taxon>Bacillales</taxon>
        <taxon>Bacillaceae</taxon>
        <taxon>Robertmurraya</taxon>
    </lineage>
</organism>
<evidence type="ECO:0000259" key="4">
    <source>
        <dbReference type="PROSITE" id="PS51930"/>
    </source>
</evidence>
<comment type="similarity">
    <text evidence="3">Belongs to the bacterial microcompartments protein family.</text>
</comment>
<dbReference type="PANTHER" id="PTHR33941">
    <property type="entry name" value="PROPANEDIOL UTILIZATION PROTEIN PDUA"/>
    <property type="match status" value="1"/>
</dbReference>
<evidence type="ECO:0000256" key="3">
    <source>
        <dbReference type="PROSITE-ProRule" id="PRU01278"/>
    </source>
</evidence>
<dbReference type="SUPFAM" id="SSF143414">
    <property type="entry name" value="CcmK-like"/>
    <property type="match status" value="1"/>
</dbReference>
<sequence>MSMVMRALGLIETVGLAAAIEAADVAVKSANVSLIGYELTKGGGMVTVKFAGDVGAVKAAVEAGVTAAEKVGGVFSKQIIPRVASGVEKMVYSNETVGLGKPNMNGELQNVVEQAEGGTHETDTPKIEVPDEVKTDNAHEEKMIKDENSSSNANANVRLVSISPLNEEETTVKTGADENETEEIDLDVMEKLEEDFNKTSEKEESEVCNICKDPHCPRRKGDLRSLCIHEKK</sequence>
<gene>
    <name evidence="5" type="ORF">J27TS8_16760</name>
</gene>
<accession>A0A920BT66</accession>
<reference evidence="5" key="1">
    <citation type="submission" date="2021-03" db="EMBL/GenBank/DDBJ databases">
        <title>Antimicrobial resistance genes in bacteria isolated from Japanese honey, and their potential for conferring macrolide and lincosamide resistance in the American foulbrood pathogen Paenibacillus larvae.</title>
        <authorList>
            <person name="Okamoto M."/>
            <person name="Kumagai M."/>
            <person name="Kanamori H."/>
            <person name="Takamatsu D."/>
        </authorList>
    </citation>
    <scope>NUCLEOTIDE SEQUENCE</scope>
    <source>
        <strain evidence="5">J27TS8</strain>
    </source>
</reference>
<protein>
    <submittedName>
        <fullName evidence="5">Microcompartment protein</fullName>
    </submittedName>
</protein>
<keyword evidence="6" id="KW-1185">Reference proteome</keyword>
<dbReference type="Gene3D" id="3.30.70.1710">
    <property type="match status" value="1"/>
</dbReference>
<keyword evidence="2" id="KW-1283">Bacterial microcompartment</keyword>
<dbReference type="CDD" id="cd07045">
    <property type="entry name" value="BMC_CcmK_like"/>
    <property type="match status" value="1"/>
</dbReference>
<comment type="subcellular location">
    <subcellularLocation>
        <location evidence="1">Bacterial microcompartment</location>
    </subcellularLocation>
</comment>
<proteinExistence type="inferred from homology"/>
<evidence type="ECO:0000313" key="5">
    <source>
        <dbReference type="EMBL" id="GIN61683.1"/>
    </source>
</evidence>
<evidence type="ECO:0000256" key="1">
    <source>
        <dbReference type="ARBA" id="ARBA00024322"/>
    </source>
</evidence>
<dbReference type="PANTHER" id="PTHR33941:SF11">
    <property type="entry name" value="BACTERIAL MICROCOMPARTMENT SHELL PROTEIN PDUJ"/>
    <property type="match status" value="1"/>
</dbReference>
<dbReference type="PROSITE" id="PS51930">
    <property type="entry name" value="BMC_2"/>
    <property type="match status" value="1"/>
</dbReference>
<dbReference type="SMART" id="SM00877">
    <property type="entry name" value="BMC"/>
    <property type="match status" value="1"/>
</dbReference>
<dbReference type="AlphaFoldDB" id="A0A920BT66"/>
<name>A0A920BT66_9BACI</name>
<evidence type="ECO:0000256" key="2">
    <source>
        <dbReference type="ARBA" id="ARBA00024446"/>
    </source>
</evidence>